<evidence type="ECO:0000313" key="1">
    <source>
        <dbReference type="EMBL" id="KAK3372159.1"/>
    </source>
</evidence>
<dbReference type="EMBL" id="JAULSW010000008">
    <property type="protein sequence ID" value="KAK3372159.1"/>
    <property type="molecule type" value="Genomic_DNA"/>
</dbReference>
<comment type="caution">
    <text evidence="1">The sequence shown here is derived from an EMBL/GenBank/DDBJ whole genome shotgun (WGS) entry which is preliminary data.</text>
</comment>
<dbReference type="AlphaFoldDB" id="A0AAE0K8M6"/>
<name>A0AAE0K8M6_9PEZI</name>
<reference evidence="1" key="1">
    <citation type="journal article" date="2023" name="Mol. Phylogenet. Evol.">
        <title>Genome-scale phylogeny and comparative genomics of the fungal order Sordariales.</title>
        <authorList>
            <person name="Hensen N."/>
            <person name="Bonometti L."/>
            <person name="Westerberg I."/>
            <person name="Brannstrom I.O."/>
            <person name="Guillou S."/>
            <person name="Cros-Aarteil S."/>
            <person name="Calhoun S."/>
            <person name="Haridas S."/>
            <person name="Kuo A."/>
            <person name="Mondo S."/>
            <person name="Pangilinan J."/>
            <person name="Riley R."/>
            <person name="LaButti K."/>
            <person name="Andreopoulos B."/>
            <person name="Lipzen A."/>
            <person name="Chen C."/>
            <person name="Yan M."/>
            <person name="Daum C."/>
            <person name="Ng V."/>
            <person name="Clum A."/>
            <person name="Steindorff A."/>
            <person name="Ohm R.A."/>
            <person name="Martin F."/>
            <person name="Silar P."/>
            <person name="Natvig D.O."/>
            <person name="Lalanne C."/>
            <person name="Gautier V."/>
            <person name="Ament-Velasquez S.L."/>
            <person name="Kruys A."/>
            <person name="Hutchinson M.I."/>
            <person name="Powell A.J."/>
            <person name="Barry K."/>
            <person name="Miller A.N."/>
            <person name="Grigoriev I.V."/>
            <person name="Debuchy R."/>
            <person name="Gladieux P."/>
            <person name="Hiltunen Thoren M."/>
            <person name="Johannesson H."/>
        </authorList>
    </citation>
    <scope>NUCLEOTIDE SEQUENCE</scope>
    <source>
        <strain evidence="1">CBS 232.78</strain>
    </source>
</reference>
<dbReference type="Proteomes" id="UP001285441">
    <property type="component" value="Unassembled WGS sequence"/>
</dbReference>
<keyword evidence="2" id="KW-1185">Reference proteome</keyword>
<gene>
    <name evidence="1" type="ORF">B0H63DRAFT_513640</name>
</gene>
<organism evidence="1 2">
    <name type="scientific">Podospora didyma</name>
    <dbReference type="NCBI Taxonomy" id="330526"/>
    <lineage>
        <taxon>Eukaryota</taxon>
        <taxon>Fungi</taxon>
        <taxon>Dikarya</taxon>
        <taxon>Ascomycota</taxon>
        <taxon>Pezizomycotina</taxon>
        <taxon>Sordariomycetes</taxon>
        <taxon>Sordariomycetidae</taxon>
        <taxon>Sordariales</taxon>
        <taxon>Podosporaceae</taxon>
        <taxon>Podospora</taxon>
    </lineage>
</organism>
<proteinExistence type="predicted"/>
<protein>
    <submittedName>
        <fullName evidence="1">Uncharacterized protein</fullName>
    </submittedName>
</protein>
<sequence length="556" mass="62180">MSRTEVVTTLTLAKHPLHQVNLKPPQPCTLEEYGSCRGEDTLPGGVVMNPGLDLRLLSDEAMQALQMRVLEGMNSNRTSLPPLVPFADFGLLPSIPPLGRCGGFSYVSTYGDGENGQVWFYNGIPRESIQQLTIMFNPNHRMFPQNYKLSAMWAEAQLRLYGKPVPPTDVVGALFRAVMDVANPLIWQSHLNLCYAYEKRYKEAVNQTDKANTHPYRFIQEHFQNLDGGAAPEKVPLGYMILGEIRFLNALQNAVAATRGLALFVVTPSRNIIAWEHKWGPNSTGSSDIAFVSDDDEEKVQPLPKLVSKEDLPNGRVSFYCISSKNAAVTRHVFGQMEKKYNAKHKQIEIQKLQWQKKTNNVNKALRRGQEVQEHGQPEQWARGTWIRGLSSSSSTRTRTRTRTSAGTGIGTGIGISFDTGIRTSSATGIGIHINICSCIKTKTRRIILDLQNFQSGHFVFAACKTRAEGKIRLPFPHNDQVVDISILKIDYGRPAAAQPQPRVGSGSRNRKPEWNDFSVKSYFRETGYWQGEDLDHALYKSYRSQLGLGTLPMTV</sequence>
<accession>A0AAE0K8M6</accession>
<reference evidence="1" key="2">
    <citation type="submission" date="2023-06" db="EMBL/GenBank/DDBJ databases">
        <authorList>
            <consortium name="Lawrence Berkeley National Laboratory"/>
            <person name="Haridas S."/>
            <person name="Hensen N."/>
            <person name="Bonometti L."/>
            <person name="Westerberg I."/>
            <person name="Brannstrom I.O."/>
            <person name="Guillou S."/>
            <person name="Cros-Aarteil S."/>
            <person name="Calhoun S."/>
            <person name="Kuo A."/>
            <person name="Mondo S."/>
            <person name="Pangilinan J."/>
            <person name="Riley R."/>
            <person name="LaButti K."/>
            <person name="Andreopoulos B."/>
            <person name="Lipzen A."/>
            <person name="Chen C."/>
            <person name="Yanf M."/>
            <person name="Daum C."/>
            <person name="Ng V."/>
            <person name="Clum A."/>
            <person name="Steindorff A."/>
            <person name="Ohm R."/>
            <person name="Martin F."/>
            <person name="Silar P."/>
            <person name="Natvig D."/>
            <person name="Lalanne C."/>
            <person name="Gautier V."/>
            <person name="Ament-velasquez S.L."/>
            <person name="Kruys A."/>
            <person name="Hutchinson M.I."/>
            <person name="Powell A.J."/>
            <person name="Barry K."/>
            <person name="Miller A.N."/>
            <person name="Grigoriev I.V."/>
            <person name="Debuchy R."/>
            <person name="Gladieux P."/>
            <person name="Thoren M.H."/>
            <person name="Johannesson H."/>
        </authorList>
    </citation>
    <scope>NUCLEOTIDE SEQUENCE</scope>
    <source>
        <strain evidence="1">CBS 232.78</strain>
    </source>
</reference>
<evidence type="ECO:0000313" key="2">
    <source>
        <dbReference type="Proteomes" id="UP001285441"/>
    </source>
</evidence>